<evidence type="ECO:0000256" key="1">
    <source>
        <dbReference type="SAM" id="SignalP"/>
    </source>
</evidence>
<proteinExistence type="predicted"/>
<reference evidence="2" key="1">
    <citation type="submission" date="2023-07" db="EMBL/GenBank/DDBJ databases">
        <authorList>
            <person name="Kim M.K."/>
        </authorList>
    </citation>
    <scope>NUCLEOTIDE SEQUENCE</scope>
    <source>
        <strain evidence="2">CA1-15</strain>
    </source>
</reference>
<feature type="signal peptide" evidence="1">
    <location>
        <begin position="1"/>
        <end position="25"/>
    </location>
</feature>
<accession>A0ABT8ZZ52</accession>
<keyword evidence="3" id="KW-1185">Reference proteome</keyword>
<keyword evidence="1" id="KW-0732">Signal</keyword>
<dbReference type="Proteomes" id="UP001176468">
    <property type="component" value="Unassembled WGS sequence"/>
</dbReference>
<comment type="caution">
    <text evidence="2">The sequence shown here is derived from an EMBL/GenBank/DDBJ whole genome shotgun (WGS) entry which is preliminary data.</text>
</comment>
<dbReference type="RefSeq" id="WP_304561304.1">
    <property type="nucleotide sequence ID" value="NZ_JAUQSZ010000006.1"/>
</dbReference>
<evidence type="ECO:0000313" key="2">
    <source>
        <dbReference type="EMBL" id="MDO7842858.1"/>
    </source>
</evidence>
<feature type="chain" id="PRO_5046666208" evidence="1">
    <location>
        <begin position="26"/>
        <end position="56"/>
    </location>
</feature>
<evidence type="ECO:0000313" key="3">
    <source>
        <dbReference type="Proteomes" id="UP001176468"/>
    </source>
</evidence>
<protein>
    <submittedName>
        <fullName evidence="2">Uncharacterized protein</fullName>
    </submittedName>
</protein>
<dbReference type="EMBL" id="JAUQSZ010000006">
    <property type="protein sequence ID" value="MDO7842858.1"/>
    <property type="molecule type" value="Genomic_DNA"/>
</dbReference>
<gene>
    <name evidence="2" type="ORF">Q5H94_11015</name>
</gene>
<name>A0ABT8ZZ52_9SPHN</name>
<sequence>MKSIALLAAFGVIAAAAIPAAPAEAARHGWHNKRVCKTVWRGHHKVRKCRNVRVRW</sequence>
<organism evidence="2 3">
    <name type="scientific">Sphingomonas immobilis</name>
    <dbReference type="NCBI Taxonomy" id="3063997"/>
    <lineage>
        <taxon>Bacteria</taxon>
        <taxon>Pseudomonadati</taxon>
        <taxon>Pseudomonadota</taxon>
        <taxon>Alphaproteobacteria</taxon>
        <taxon>Sphingomonadales</taxon>
        <taxon>Sphingomonadaceae</taxon>
        <taxon>Sphingomonas</taxon>
    </lineage>
</organism>